<dbReference type="InParanoid" id="G2XCJ6"/>
<evidence type="ECO:0000259" key="3">
    <source>
        <dbReference type="Pfam" id="PF03033"/>
    </source>
</evidence>
<dbReference type="Proteomes" id="UP000001611">
    <property type="component" value="Chromosome 2"/>
</dbReference>
<name>G2XCJ6_VERDV</name>
<feature type="region of interest" description="Disordered" evidence="2">
    <location>
        <begin position="611"/>
        <end position="636"/>
    </location>
</feature>
<feature type="compositionally biased region" description="Low complexity" evidence="2">
    <location>
        <begin position="621"/>
        <end position="633"/>
    </location>
</feature>
<dbReference type="GO" id="GO:0005975">
    <property type="term" value="P:carbohydrate metabolic process"/>
    <property type="evidence" value="ECO:0007669"/>
    <property type="project" value="InterPro"/>
</dbReference>
<dbReference type="HOGENOM" id="CLU_000537_1_1_1"/>
<dbReference type="Pfam" id="PF03033">
    <property type="entry name" value="Glyco_transf_28"/>
    <property type="match status" value="1"/>
</dbReference>
<reference evidence="5 6" key="1">
    <citation type="submission" date="2008-03" db="EMBL/GenBank/DDBJ databases">
        <title>The Genome Sequence of Verticillium dahliae VdLs.17.</title>
        <authorList>
            <consortium name="The Broad Institute Genome Sequencing Platform"/>
            <person name="Ma L.-J.J."/>
            <person name="Klosterman S.J."/>
            <person name="Subbarao K."/>
            <person name="Dobinson K."/>
            <person name="Veronese P."/>
            <person name="Kang S."/>
            <person name="Gold S.E."/>
            <person name="Young S."/>
            <person name="Jaffe D."/>
            <person name="Gnerre S."/>
            <person name="Berlin A."/>
            <person name="Heiman D."/>
            <person name="Hepburn T."/>
            <person name="Sykes S."/>
            <person name="Alvarado L."/>
            <person name="Kodira C.D."/>
            <person name="Lander E."/>
            <person name="Galagan J."/>
            <person name="Nusbaum C."/>
            <person name="Birren B."/>
        </authorList>
    </citation>
    <scope>NUCLEOTIDE SEQUENCE [LARGE SCALE GENOMIC DNA]</scope>
    <source>
        <strain evidence="6">VdLs.17 / ATCC MYA-4575 / FGSC 10137</strain>
    </source>
</reference>
<evidence type="ECO:0000313" key="6">
    <source>
        <dbReference type="Proteomes" id="UP000001611"/>
    </source>
</evidence>
<organism evidence="5 6">
    <name type="scientific">Verticillium dahliae (strain VdLs.17 / ATCC MYA-4575 / FGSC 10137)</name>
    <name type="common">Verticillium wilt</name>
    <dbReference type="NCBI Taxonomy" id="498257"/>
    <lineage>
        <taxon>Eukaryota</taxon>
        <taxon>Fungi</taxon>
        <taxon>Dikarya</taxon>
        <taxon>Ascomycota</taxon>
        <taxon>Pezizomycotina</taxon>
        <taxon>Sordariomycetes</taxon>
        <taxon>Hypocreomycetidae</taxon>
        <taxon>Glomerellales</taxon>
        <taxon>Plectosphaerellaceae</taxon>
        <taxon>Verticillium</taxon>
    </lineage>
</organism>
<dbReference type="InterPro" id="IPR010610">
    <property type="entry name" value="EryCIII-like_C"/>
</dbReference>
<feature type="region of interest" description="Disordered" evidence="2">
    <location>
        <begin position="1"/>
        <end position="73"/>
    </location>
</feature>
<protein>
    <submittedName>
        <fullName evidence="5">UDP-glucose,sterol transferase</fullName>
    </submittedName>
</protein>
<dbReference type="GO" id="GO:0016906">
    <property type="term" value="F:sterol 3-beta-glucosyltransferase activity"/>
    <property type="evidence" value="ECO:0007669"/>
    <property type="project" value="UniProtKB-ARBA"/>
</dbReference>
<dbReference type="CDD" id="cd03784">
    <property type="entry name" value="GT1_Gtf-like"/>
    <property type="match status" value="1"/>
</dbReference>
<keyword evidence="6" id="KW-1185">Reference proteome</keyword>
<evidence type="ECO:0000256" key="1">
    <source>
        <dbReference type="ARBA" id="ARBA00022679"/>
    </source>
</evidence>
<dbReference type="AlphaFoldDB" id="G2XCJ6"/>
<dbReference type="SUPFAM" id="SSF53756">
    <property type="entry name" value="UDP-Glycosyltransferase/glycogen phosphorylase"/>
    <property type="match status" value="1"/>
</dbReference>
<keyword evidence="1 5" id="KW-0808">Transferase</keyword>
<sequence>MNDSNAPKQGDGFDTLSLSPTLQDHETNGDGRVDIDIDPRASKQLDKILTSQTSHDPANARPLRPLSPTSTPPPNLNILIQVIGSRGDIQPFAALGHELQKHGHRVRLATHDTFRTFVQSAGLEFFPVGGDPSELMAYMVKNPGLIPSMGSIRAGDIQSKRKMVAEMLDGFWRSCIDADPETGAPFVADAIVANPPGFAHVHCAQALGVPLHVMFTMPWTSTRAFPHPLANLKGKDEGPSAGKYLSYGIVEFMTWKGVIMGKLTNARRLGDLVNRWREDTLCLEPIATSEGCRLLESLAIPFAYFFSPALVPRPADWGSNIDVCGFVFRDPPKYEPPAALRKFLDAGSRPVYIGFGSIVVDDADRIATIIHEAVSLLGIRAIISSGWTNLASETDAEPNPPNPDIFHIGECPHEWLFQQVAAVVHHGGAGTTACGLGYGKPTIVVPFFGDQPFWGRMIAEAGAGPPPIPYAALTSRKLADGLSYALSPQALAAALEIANTMSVEQGARVAVEAFHKHLPRAGLRCELFPQETAAWSYKGEHRAVRLSKRAVAILTARGVLEEKKLKLHETKPFTIDIQRWDPITAISAASVSTLADMGQATARLVYEPISEARQSSTSRQPSPARGSGASSPAVEKASPSVAVATSARAGKIVTSVAKGVLVSIPLAATEGLRAVPRLYGEDVKRHADVRDFKSGAVVAGQEFRNGMAGAAMDIVTYTYRGKRDEGPMGVAKGLAKGVVSLAAKTGAAVGGLVAYPVQGAYRGIRATVRSTARESIESAKREEGIWLIRQGDESSKVDSVVVADFESLRRSRDQ</sequence>
<dbReference type="PANTHER" id="PTHR48050">
    <property type="entry name" value="STEROL 3-BETA-GLUCOSYLTRANSFERASE"/>
    <property type="match status" value="1"/>
</dbReference>
<dbReference type="OrthoDB" id="5835829at2759"/>
<dbReference type="OMA" id="TYPAQGI"/>
<dbReference type="FunFam" id="3.40.50.2000:FF:000009">
    <property type="entry name" value="Sterol 3-beta-glucosyltransferase UGT80A2"/>
    <property type="match status" value="1"/>
</dbReference>
<dbReference type="InterPro" id="IPR002213">
    <property type="entry name" value="UDP_glucos_trans"/>
</dbReference>
<dbReference type="EMBL" id="DS572712">
    <property type="protein sequence ID" value="EGY16714.1"/>
    <property type="molecule type" value="Genomic_DNA"/>
</dbReference>
<gene>
    <name evidence="5" type="ORF">VDAG_07878</name>
</gene>
<dbReference type="eggNOG" id="KOG1192">
    <property type="taxonomic scope" value="Eukaryota"/>
</dbReference>
<evidence type="ECO:0000259" key="4">
    <source>
        <dbReference type="Pfam" id="PF06722"/>
    </source>
</evidence>
<dbReference type="GeneID" id="20709341"/>
<feature type="domain" description="Glycosyltransferase family 28 N-terminal" evidence="3">
    <location>
        <begin position="78"/>
        <end position="226"/>
    </location>
</feature>
<feature type="domain" description="Erythromycin biosynthesis protein CIII-like C-terminal" evidence="4">
    <location>
        <begin position="408"/>
        <end position="501"/>
    </location>
</feature>
<dbReference type="InterPro" id="IPR050426">
    <property type="entry name" value="Glycosyltransferase_28"/>
</dbReference>
<dbReference type="KEGG" id="vda:VDAG_07878"/>
<dbReference type="PANTHER" id="PTHR48050:SF27">
    <property type="entry name" value="GLUCOSYLTRANSFERASE, PUTATIVE (AFU_ORTHOLOGUE AFUA_7G04880)-RELATED"/>
    <property type="match status" value="1"/>
</dbReference>
<dbReference type="RefSeq" id="XP_009650939.1">
    <property type="nucleotide sequence ID" value="XM_009652644.1"/>
</dbReference>
<proteinExistence type="predicted"/>
<accession>G2XCJ6</accession>
<dbReference type="InterPro" id="IPR004276">
    <property type="entry name" value="GlycoTrans_28_N"/>
</dbReference>
<feature type="compositionally biased region" description="Basic and acidic residues" evidence="2">
    <location>
        <begin position="23"/>
        <end position="46"/>
    </location>
</feature>
<dbReference type="Pfam" id="PF06722">
    <property type="entry name" value="EryCIII-like_C"/>
    <property type="match status" value="1"/>
</dbReference>
<dbReference type="Gene3D" id="3.40.50.2000">
    <property type="entry name" value="Glycogen Phosphorylase B"/>
    <property type="match status" value="2"/>
</dbReference>
<dbReference type="FunFam" id="3.40.50.2000:FF:000268">
    <property type="entry name" value="Glycosyltransferase family 1 protein"/>
    <property type="match status" value="1"/>
</dbReference>
<evidence type="ECO:0000313" key="5">
    <source>
        <dbReference type="EMBL" id="EGY16714.1"/>
    </source>
</evidence>
<evidence type="ECO:0000256" key="2">
    <source>
        <dbReference type="SAM" id="MobiDB-lite"/>
    </source>
</evidence>